<proteinExistence type="predicted"/>
<keyword evidence="2" id="KW-1185">Reference proteome</keyword>
<dbReference type="SUPFAM" id="SSF49777">
    <property type="entry name" value="PEBP-like"/>
    <property type="match status" value="1"/>
</dbReference>
<name>V8NVK2_OPHHA</name>
<accession>V8NVK2</accession>
<reference evidence="1 2" key="1">
    <citation type="journal article" date="2013" name="Proc. Natl. Acad. Sci. U.S.A.">
        <title>The king cobra genome reveals dynamic gene evolution and adaptation in the snake venom system.</title>
        <authorList>
            <person name="Vonk F.J."/>
            <person name="Casewell N.R."/>
            <person name="Henkel C.V."/>
            <person name="Heimberg A.M."/>
            <person name="Jansen H.J."/>
            <person name="McCleary R.J."/>
            <person name="Kerkkamp H.M."/>
            <person name="Vos R.A."/>
            <person name="Guerreiro I."/>
            <person name="Calvete J.J."/>
            <person name="Wuster W."/>
            <person name="Woods A.E."/>
            <person name="Logan J.M."/>
            <person name="Harrison R.A."/>
            <person name="Castoe T.A."/>
            <person name="de Koning A.P."/>
            <person name="Pollock D.D."/>
            <person name="Yandell M."/>
            <person name="Calderon D."/>
            <person name="Renjifo C."/>
            <person name="Currier R.B."/>
            <person name="Salgado D."/>
            <person name="Pla D."/>
            <person name="Sanz L."/>
            <person name="Hyder A.S."/>
            <person name="Ribeiro J.M."/>
            <person name="Arntzen J.W."/>
            <person name="van den Thillart G.E."/>
            <person name="Boetzer M."/>
            <person name="Pirovano W."/>
            <person name="Dirks R.P."/>
            <person name="Spaink H.P."/>
            <person name="Duboule D."/>
            <person name="McGlinn E."/>
            <person name="Kini R.M."/>
            <person name="Richardson M.K."/>
        </authorList>
    </citation>
    <scope>NUCLEOTIDE SEQUENCE</scope>
    <source>
        <tissue evidence="1">Blood</tissue>
    </source>
</reference>
<evidence type="ECO:0000313" key="1">
    <source>
        <dbReference type="EMBL" id="ETE66279.1"/>
    </source>
</evidence>
<gene>
    <name evidence="1" type="primary">PEBP4</name>
    <name evidence="1" type="ORF">L345_07943</name>
</gene>
<protein>
    <submittedName>
        <fullName evidence="1">Phosphatidylethanolamine-binding protein 4</fullName>
    </submittedName>
</protein>
<evidence type="ECO:0000313" key="2">
    <source>
        <dbReference type="Proteomes" id="UP000018936"/>
    </source>
</evidence>
<feature type="non-terminal residue" evidence="1">
    <location>
        <position position="1"/>
    </location>
</feature>
<organism evidence="1 2">
    <name type="scientific">Ophiophagus hannah</name>
    <name type="common">King cobra</name>
    <name type="synonym">Naja hannah</name>
    <dbReference type="NCBI Taxonomy" id="8665"/>
    <lineage>
        <taxon>Eukaryota</taxon>
        <taxon>Metazoa</taxon>
        <taxon>Chordata</taxon>
        <taxon>Craniata</taxon>
        <taxon>Vertebrata</taxon>
        <taxon>Euteleostomi</taxon>
        <taxon>Lepidosauria</taxon>
        <taxon>Squamata</taxon>
        <taxon>Bifurcata</taxon>
        <taxon>Unidentata</taxon>
        <taxon>Episquamata</taxon>
        <taxon>Toxicofera</taxon>
        <taxon>Serpentes</taxon>
        <taxon>Colubroidea</taxon>
        <taxon>Elapidae</taxon>
        <taxon>Elapinae</taxon>
        <taxon>Ophiophagus</taxon>
    </lineage>
</organism>
<dbReference type="InterPro" id="IPR036610">
    <property type="entry name" value="PEBP-like_sf"/>
</dbReference>
<dbReference type="EMBL" id="AZIM01001606">
    <property type="protein sequence ID" value="ETE66279.1"/>
    <property type="molecule type" value="Genomic_DNA"/>
</dbReference>
<dbReference type="Proteomes" id="UP000018936">
    <property type="component" value="Unassembled WGS sequence"/>
</dbReference>
<dbReference type="AlphaFoldDB" id="V8NVK2"/>
<comment type="caution">
    <text evidence="1">The sequence shown here is derived from an EMBL/GenBank/DDBJ whole genome shotgun (WGS) entry which is preliminary data.</text>
</comment>
<sequence>MLRDCTYTPEAEAEAEFLFYFFFWYPDYLRPTPPPKSGYHRYKFLLYEQPAHEDVSLNPDETASSGCIYTFHCMSIENEWRRNSQAERQIMVADVKVKKISDTCYIIQLRSLPNDDDDDDDDDTMQIGLDYDESSFLGSSGGSWNINNFVDRFHLGTPVASTQFVTKDYHD</sequence>
<dbReference type="OrthoDB" id="2506647at2759"/>
<dbReference type="Gene3D" id="3.90.280.10">
    <property type="entry name" value="PEBP-like"/>
    <property type="match status" value="1"/>
</dbReference>